<keyword evidence="4" id="KW-1185">Reference proteome</keyword>
<keyword evidence="1" id="KW-0472">Membrane</keyword>
<reference evidence="3" key="1">
    <citation type="journal article" date="2023" name="Mol. Biol. Evol.">
        <title>Third-Generation Sequencing Reveals the Adaptive Role of the Epigenome in Three Deep-Sea Polychaetes.</title>
        <authorList>
            <person name="Perez M."/>
            <person name="Aroh O."/>
            <person name="Sun Y."/>
            <person name="Lan Y."/>
            <person name="Juniper S.K."/>
            <person name="Young C.R."/>
            <person name="Angers B."/>
            <person name="Qian P.Y."/>
        </authorList>
    </citation>
    <scope>NUCLEOTIDE SEQUENCE</scope>
    <source>
        <strain evidence="3">R07B-5</strain>
    </source>
</reference>
<dbReference type="AlphaFoldDB" id="A0AAD9JX10"/>
<dbReference type="SUPFAM" id="SSF49899">
    <property type="entry name" value="Concanavalin A-like lectins/glucanases"/>
    <property type="match status" value="2"/>
</dbReference>
<evidence type="ECO:0000256" key="1">
    <source>
        <dbReference type="SAM" id="Phobius"/>
    </source>
</evidence>
<dbReference type="Pfam" id="PF13385">
    <property type="entry name" value="Laminin_G_3"/>
    <property type="match status" value="2"/>
</dbReference>
<organism evidence="3 4">
    <name type="scientific">Ridgeia piscesae</name>
    <name type="common">Tubeworm</name>
    <dbReference type="NCBI Taxonomy" id="27915"/>
    <lineage>
        <taxon>Eukaryota</taxon>
        <taxon>Metazoa</taxon>
        <taxon>Spiralia</taxon>
        <taxon>Lophotrochozoa</taxon>
        <taxon>Annelida</taxon>
        <taxon>Polychaeta</taxon>
        <taxon>Sedentaria</taxon>
        <taxon>Canalipalpata</taxon>
        <taxon>Sabellida</taxon>
        <taxon>Siboglinidae</taxon>
        <taxon>Ridgeia</taxon>
    </lineage>
</organism>
<proteinExistence type="predicted"/>
<keyword evidence="1" id="KW-0812">Transmembrane</keyword>
<keyword evidence="2" id="KW-0732">Signal</keyword>
<comment type="caution">
    <text evidence="3">The sequence shown here is derived from an EMBL/GenBank/DDBJ whole genome shotgun (WGS) entry which is preliminary data.</text>
</comment>
<name>A0AAD9JX10_RIDPI</name>
<evidence type="ECO:0000313" key="4">
    <source>
        <dbReference type="Proteomes" id="UP001209878"/>
    </source>
</evidence>
<protein>
    <submittedName>
        <fullName evidence="3">Uncharacterized protein</fullName>
    </submittedName>
</protein>
<dbReference type="Gene3D" id="2.60.120.200">
    <property type="match status" value="2"/>
</dbReference>
<feature type="signal peptide" evidence="2">
    <location>
        <begin position="1"/>
        <end position="26"/>
    </location>
</feature>
<keyword evidence="1" id="KW-1133">Transmembrane helix</keyword>
<evidence type="ECO:0000256" key="2">
    <source>
        <dbReference type="SAM" id="SignalP"/>
    </source>
</evidence>
<evidence type="ECO:0000313" key="3">
    <source>
        <dbReference type="EMBL" id="KAK2160938.1"/>
    </source>
</evidence>
<accession>A0AAD9JX10</accession>
<dbReference type="EMBL" id="JAODUO010001614">
    <property type="protein sequence ID" value="KAK2160938.1"/>
    <property type="molecule type" value="Genomic_DNA"/>
</dbReference>
<gene>
    <name evidence="3" type="ORF">NP493_1616g00008</name>
</gene>
<sequence>MNKSHVTAVAIATLLVLFGQSTVVDGHRHELACLSFDNGFTAPPKYTSPIYHQNVRITSNNCVYGECGYFNGQSSSRLSLPPPILIGRKRFSLSFWFRFDGSSYISGIVSGGPCPRPYIKILASLANQVSVNFADRSLGFFVAKSGWNHVVVSWDGRHARLYANGIPKGHFRMKRPYKARCPIYFAGVPYGSGRVGSFKGWIDQNVMFNILLFIFVCAAAACPLLGCGQSSSRLSLPPPILIGRKRFSLSFWFRFDGSSYISGIVSGGPCPRPYIKILASLANQVSVNFADRSLGFFVAKSGWNHVVVSWDGRHARLYANGIPKGHFRMKRPYKARCPIYFAGVPYGSGRVGSFKGWIDQICFYDFGLRYSDVKLLNKNPCISYFVKR</sequence>
<feature type="transmembrane region" description="Helical" evidence="1">
    <location>
        <begin position="206"/>
        <end position="226"/>
    </location>
</feature>
<dbReference type="InterPro" id="IPR013320">
    <property type="entry name" value="ConA-like_dom_sf"/>
</dbReference>
<feature type="chain" id="PRO_5042096338" evidence="2">
    <location>
        <begin position="27"/>
        <end position="388"/>
    </location>
</feature>
<dbReference type="Proteomes" id="UP001209878">
    <property type="component" value="Unassembled WGS sequence"/>
</dbReference>